<proteinExistence type="predicted"/>
<dbReference type="Gene3D" id="3.90.930.1">
    <property type="match status" value="1"/>
</dbReference>
<evidence type="ECO:0008006" key="4">
    <source>
        <dbReference type="Google" id="ProtNLM"/>
    </source>
</evidence>
<sequence>MSIISIITFVFMLKFSVYAQKADTTYYPAGQIKSVGVRNLESKKTGEWRTYFENGQVKSIIQYQNGTEHGKWITYFETGVISSQGQFTNGSKSGIWTNHYPSGKVKTRTNYQTGEIENFTE</sequence>
<evidence type="ECO:0000313" key="2">
    <source>
        <dbReference type="EMBL" id="PPZ91896.1"/>
    </source>
</evidence>
<dbReference type="Proteomes" id="UP000238565">
    <property type="component" value="Unassembled WGS sequence"/>
</dbReference>
<dbReference type="EMBL" id="PTPZ01000003">
    <property type="protein sequence ID" value="PPZ91896.1"/>
    <property type="molecule type" value="Genomic_DNA"/>
</dbReference>
<organism evidence="2 3">
    <name type="scientific">Cloacibacterium normanense</name>
    <dbReference type="NCBI Taxonomy" id="237258"/>
    <lineage>
        <taxon>Bacteria</taxon>
        <taxon>Pseudomonadati</taxon>
        <taxon>Bacteroidota</taxon>
        <taxon>Flavobacteriia</taxon>
        <taxon>Flavobacteriales</taxon>
        <taxon>Weeksellaceae</taxon>
    </lineage>
</organism>
<name>A0A2S7I5Q4_9FLAO</name>
<keyword evidence="1" id="KW-0732">Signal</keyword>
<dbReference type="Pfam" id="PF07661">
    <property type="entry name" value="MORN_2"/>
    <property type="match status" value="3"/>
</dbReference>
<dbReference type="SUPFAM" id="SSF82185">
    <property type="entry name" value="Histone H3 K4-specific methyltransferase SET7/9 N-terminal domain"/>
    <property type="match status" value="1"/>
</dbReference>
<reference evidence="2 3" key="1">
    <citation type="submission" date="2018-02" db="EMBL/GenBank/DDBJ databases">
        <title>Draft genome sequence of bacterial isolates from marine environment.</title>
        <authorList>
            <person name="Singh S.K."/>
            <person name="Hill R."/>
            <person name="Major S."/>
            <person name="Cai H."/>
            <person name="Li Y."/>
        </authorList>
    </citation>
    <scope>NUCLEOTIDE SEQUENCE [LARGE SCALE GENOMIC DNA]</scope>
    <source>
        <strain evidence="2 3">IMET F</strain>
    </source>
</reference>
<accession>A0A2S7I5Q4</accession>
<protein>
    <recommendedName>
        <fullName evidence="4">MORN repeat variant family protein</fullName>
    </recommendedName>
</protein>
<comment type="caution">
    <text evidence="2">The sequence shown here is derived from an EMBL/GenBank/DDBJ whole genome shotgun (WGS) entry which is preliminary data.</text>
</comment>
<feature type="signal peptide" evidence="1">
    <location>
        <begin position="1"/>
        <end position="21"/>
    </location>
</feature>
<dbReference type="RefSeq" id="WP_104793577.1">
    <property type="nucleotide sequence ID" value="NZ_PTPZ01000003.1"/>
</dbReference>
<feature type="chain" id="PRO_5015754834" description="MORN repeat variant family protein" evidence="1">
    <location>
        <begin position="22"/>
        <end position="121"/>
    </location>
</feature>
<gene>
    <name evidence="2" type="ORF">C3729_07515</name>
</gene>
<evidence type="ECO:0000313" key="3">
    <source>
        <dbReference type="Proteomes" id="UP000238565"/>
    </source>
</evidence>
<evidence type="ECO:0000256" key="1">
    <source>
        <dbReference type="SAM" id="SignalP"/>
    </source>
</evidence>
<dbReference type="AlphaFoldDB" id="A0A2S7I5Q4"/>
<dbReference type="InterPro" id="IPR011652">
    <property type="entry name" value="MORN_2"/>
</dbReference>